<accession>A0A451A207</accession>
<dbReference type="AlphaFoldDB" id="A0A451A207"/>
<protein>
    <submittedName>
        <fullName evidence="2">Uncharacterized protein</fullName>
    </submittedName>
</protein>
<dbReference type="EMBL" id="CAADFX010000114">
    <property type="protein sequence ID" value="VFK60070.1"/>
    <property type="molecule type" value="Genomic_DNA"/>
</dbReference>
<reference evidence="2" key="1">
    <citation type="submission" date="2019-02" db="EMBL/GenBank/DDBJ databases">
        <authorList>
            <person name="Gruber-Vodicka R. H."/>
            <person name="Seah K. B. B."/>
        </authorList>
    </citation>
    <scope>NUCLEOTIDE SEQUENCE</scope>
    <source>
        <strain evidence="2">BECK_BY1</strain>
    </source>
</reference>
<evidence type="ECO:0000256" key="1">
    <source>
        <dbReference type="SAM" id="Phobius"/>
    </source>
</evidence>
<name>A0A451A207_9GAMM</name>
<evidence type="ECO:0000313" key="2">
    <source>
        <dbReference type="EMBL" id="VFK60070.1"/>
    </source>
</evidence>
<keyword evidence="1" id="KW-1133">Transmembrane helix</keyword>
<gene>
    <name evidence="2" type="ORF">BECKTUN1418D_GA0071000_11149</name>
</gene>
<keyword evidence="1" id="KW-0812">Transmembrane</keyword>
<organism evidence="2">
    <name type="scientific">Candidatus Kentrum sp. TUN</name>
    <dbReference type="NCBI Taxonomy" id="2126343"/>
    <lineage>
        <taxon>Bacteria</taxon>
        <taxon>Pseudomonadati</taxon>
        <taxon>Pseudomonadota</taxon>
        <taxon>Gammaproteobacteria</taxon>
        <taxon>Candidatus Kentrum</taxon>
    </lineage>
</organism>
<sequence>MTHFVVFANETTFQLMLTHFRLKYRPSERIGKQVLFGPKILLFVAPSRGGDSFTRLLWFMSPVLYMFPMLYLKLASYI</sequence>
<proteinExistence type="predicted"/>
<feature type="transmembrane region" description="Helical" evidence="1">
    <location>
        <begin position="56"/>
        <end position="74"/>
    </location>
</feature>
<keyword evidence="1" id="KW-0472">Membrane</keyword>